<keyword evidence="2" id="KW-0442">Lipid degradation</keyword>
<dbReference type="PANTHER" id="PTHR12406">
    <property type="entry name" value="CALCIUM-INDEPENDENT PHOSPHOLIPASE A2 IPLA2 -RELATED"/>
    <property type="match status" value="1"/>
</dbReference>
<keyword evidence="1 2" id="KW-0443">Lipid metabolism</keyword>
<dbReference type="PANTHER" id="PTHR12406:SF23">
    <property type="entry name" value="OMEGA-HYDROXYCERAMIDE TRANSACYLASE"/>
    <property type="match status" value="1"/>
</dbReference>
<dbReference type="GO" id="GO:0016020">
    <property type="term" value="C:membrane"/>
    <property type="evidence" value="ECO:0007669"/>
    <property type="project" value="TreeGrafter"/>
</dbReference>
<proteinExistence type="predicted"/>
<dbReference type="SUPFAM" id="SSF52151">
    <property type="entry name" value="FabD/lysophospholipase-like"/>
    <property type="match status" value="1"/>
</dbReference>
<evidence type="ECO:0000259" key="4">
    <source>
        <dbReference type="PROSITE" id="PS51635"/>
    </source>
</evidence>
<dbReference type="Proteomes" id="UP000694426">
    <property type="component" value="Unplaced"/>
</dbReference>
<reference evidence="5" key="2">
    <citation type="submission" date="2025-09" db="UniProtKB">
        <authorList>
            <consortium name="Ensembl"/>
        </authorList>
    </citation>
    <scope>IDENTIFICATION</scope>
</reference>
<accession>A0A8B9BLI4</accession>
<dbReference type="GO" id="GO:0004806">
    <property type="term" value="F:triacylglycerol lipase activity"/>
    <property type="evidence" value="ECO:0007669"/>
    <property type="project" value="TreeGrafter"/>
</dbReference>
<dbReference type="GeneTree" id="ENSGT00940000160828"/>
<sequence length="336" mass="38009">MKIKRNERRSFSLLLRGCSFMQVYEAGVLKALQELSPEILKSASKIYGASSGSILAALVLCECDMDELQKQFISGDKYRFKGLLSRPGKILHILKDTLNKLLPVNAHQLVSGKLHVILTRVHDWRSVTVSEFATKEDLIQALLCSCFVPLCFGFLPPLYHGVRYVDGELGMWKANFRSQTMITVSAFAGEYDICPKDCPAAFFNFQISDCILQISKKNIYRFLCIFQCPTKQVCDQFYDDGYRDAVSFLKNLSLFGINYLTEDFTLPLDKELCQKGEGTLHRKPEARILHSRATDPEDITKENILSIQTAHEVEEEDPHHPLQPSGRALPATEDCS</sequence>
<protein>
    <recommendedName>
        <fullName evidence="4">PNPLA domain-containing protein</fullName>
    </recommendedName>
</protein>
<evidence type="ECO:0000313" key="6">
    <source>
        <dbReference type="Proteomes" id="UP000694426"/>
    </source>
</evidence>
<dbReference type="GO" id="GO:0005737">
    <property type="term" value="C:cytoplasm"/>
    <property type="evidence" value="ECO:0007669"/>
    <property type="project" value="TreeGrafter"/>
</dbReference>
<feature type="active site" description="Nucleophile" evidence="2">
    <location>
        <position position="50"/>
    </location>
</feature>
<feature type="short sequence motif" description="GXSXG" evidence="2">
    <location>
        <begin position="48"/>
        <end position="52"/>
    </location>
</feature>
<dbReference type="GO" id="GO:0055088">
    <property type="term" value="P:lipid homeostasis"/>
    <property type="evidence" value="ECO:0007669"/>
    <property type="project" value="TreeGrafter"/>
</dbReference>
<feature type="region of interest" description="Disordered" evidence="3">
    <location>
        <begin position="308"/>
        <end position="336"/>
    </location>
</feature>
<dbReference type="PROSITE" id="PS51635">
    <property type="entry name" value="PNPLA"/>
    <property type="match status" value="1"/>
</dbReference>
<dbReference type="Ensembl" id="ENSABRT00000008791.1">
    <property type="protein sequence ID" value="ENSABRP00000006112.1"/>
    <property type="gene ID" value="ENSABRG00000005664.1"/>
</dbReference>
<evidence type="ECO:0000256" key="1">
    <source>
        <dbReference type="ARBA" id="ARBA00023098"/>
    </source>
</evidence>
<evidence type="ECO:0000256" key="3">
    <source>
        <dbReference type="SAM" id="MobiDB-lite"/>
    </source>
</evidence>
<feature type="domain" description="PNPLA" evidence="4">
    <location>
        <begin position="13"/>
        <end position="182"/>
    </location>
</feature>
<reference evidence="5" key="1">
    <citation type="submission" date="2025-08" db="UniProtKB">
        <authorList>
            <consortium name="Ensembl"/>
        </authorList>
    </citation>
    <scope>IDENTIFICATION</scope>
</reference>
<keyword evidence="6" id="KW-1185">Reference proteome</keyword>
<evidence type="ECO:0000313" key="5">
    <source>
        <dbReference type="Ensembl" id="ENSABRP00000006112.1"/>
    </source>
</evidence>
<evidence type="ECO:0000256" key="2">
    <source>
        <dbReference type="PROSITE-ProRule" id="PRU01161"/>
    </source>
</evidence>
<dbReference type="InterPro" id="IPR033562">
    <property type="entry name" value="PLPL"/>
</dbReference>
<keyword evidence="2" id="KW-0378">Hydrolase</keyword>
<name>A0A8B9BLI4_9AVES</name>
<dbReference type="AlphaFoldDB" id="A0A8B9BLI4"/>
<dbReference type="InterPro" id="IPR016035">
    <property type="entry name" value="Acyl_Trfase/lysoPLipase"/>
</dbReference>
<dbReference type="GO" id="GO:0005811">
    <property type="term" value="C:lipid droplet"/>
    <property type="evidence" value="ECO:0007669"/>
    <property type="project" value="TreeGrafter"/>
</dbReference>
<organism evidence="5 6">
    <name type="scientific">Anser brachyrhynchus</name>
    <name type="common">Pink-footed goose</name>
    <dbReference type="NCBI Taxonomy" id="132585"/>
    <lineage>
        <taxon>Eukaryota</taxon>
        <taxon>Metazoa</taxon>
        <taxon>Chordata</taxon>
        <taxon>Craniata</taxon>
        <taxon>Vertebrata</taxon>
        <taxon>Euteleostomi</taxon>
        <taxon>Archelosauria</taxon>
        <taxon>Archosauria</taxon>
        <taxon>Dinosauria</taxon>
        <taxon>Saurischia</taxon>
        <taxon>Theropoda</taxon>
        <taxon>Coelurosauria</taxon>
        <taxon>Aves</taxon>
        <taxon>Neognathae</taxon>
        <taxon>Galloanserae</taxon>
        <taxon>Anseriformes</taxon>
        <taxon>Anatidae</taxon>
        <taxon>Anserinae</taxon>
        <taxon>Anser</taxon>
    </lineage>
</organism>
<dbReference type="Pfam" id="PF01734">
    <property type="entry name" value="Patatin"/>
    <property type="match status" value="1"/>
</dbReference>
<dbReference type="InterPro" id="IPR002641">
    <property type="entry name" value="PNPLA_dom"/>
</dbReference>
<dbReference type="Gene3D" id="3.40.1090.10">
    <property type="entry name" value="Cytosolic phospholipase A2 catalytic domain"/>
    <property type="match status" value="1"/>
</dbReference>
<feature type="active site" description="Proton acceptor" evidence="2">
    <location>
        <position position="166"/>
    </location>
</feature>
<dbReference type="GO" id="GO:0019433">
    <property type="term" value="P:triglyceride catabolic process"/>
    <property type="evidence" value="ECO:0007669"/>
    <property type="project" value="TreeGrafter"/>
</dbReference>
<comment type="caution">
    <text evidence="2">Lacks conserved residue(s) required for the propagation of feature annotation.</text>
</comment>